<gene>
    <name evidence="8" type="ORF">DK419_00375</name>
</gene>
<keyword evidence="3 6" id="KW-0812">Transmembrane</keyword>
<evidence type="ECO:0000256" key="2">
    <source>
        <dbReference type="ARBA" id="ARBA00009853"/>
    </source>
</evidence>
<evidence type="ECO:0000259" key="7">
    <source>
        <dbReference type="Pfam" id="PF00892"/>
    </source>
</evidence>
<feature type="transmembrane region" description="Helical" evidence="6">
    <location>
        <begin position="100"/>
        <end position="118"/>
    </location>
</feature>
<keyword evidence="5 6" id="KW-0472">Membrane</keyword>
<evidence type="ECO:0000256" key="3">
    <source>
        <dbReference type="ARBA" id="ARBA00022692"/>
    </source>
</evidence>
<evidence type="ECO:0000256" key="4">
    <source>
        <dbReference type="ARBA" id="ARBA00022989"/>
    </source>
</evidence>
<feature type="transmembrane region" description="Helical" evidence="6">
    <location>
        <begin position="194"/>
        <end position="215"/>
    </location>
</feature>
<dbReference type="InterPro" id="IPR037185">
    <property type="entry name" value="EmrE-like"/>
</dbReference>
<dbReference type="PANTHER" id="PTHR22911">
    <property type="entry name" value="ACYL-MALONYL CONDENSING ENZYME-RELATED"/>
    <property type="match status" value="1"/>
</dbReference>
<reference evidence="8 9" key="1">
    <citation type="submission" date="2018-05" db="EMBL/GenBank/DDBJ databases">
        <title>Complete Genome Sequence of Methylobacterium sp. 17Sr1-28.</title>
        <authorList>
            <person name="Srinivasan S."/>
        </authorList>
    </citation>
    <scope>NUCLEOTIDE SEQUENCE [LARGE SCALE GENOMIC DNA]</scope>
    <source>
        <strain evidence="8 9">17Sr1-28</strain>
    </source>
</reference>
<dbReference type="Pfam" id="PF00892">
    <property type="entry name" value="EamA"/>
    <property type="match status" value="2"/>
</dbReference>
<feature type="transmembrane region" description="Helical" evidence="6">
    <location>
        <begin position="221"/>
        <end position="239"/>
    </location>
</feature>
<protein>
    <submittedName>
        <fullName evidence="8">EamA/RhaT family transporter</fullName>
    </submittedName>
</protein>
<feature type="transmembrane region" description="Helical" evidence="6">
    <location>
        <begin position="125"/>
        <end position="145"/>
    </location>
</feature>
<dbReference type="GO" id="GO:0016020">
    <property type="term" value="C:membrane"/>
    <property type="evidence" value="ECO:0007669"/>
    <property type="project" value="UniProtKB-SubCell"/>
</dbReference>
<dbReference type="InterPro" id="IPR000620">
    <property type="entry name" value="EamA_dom"/>
</dbReference>
<evidence type="ECO:0000313" key="8">
    <source>
        <dbReference type="EMBL" id="AWN49774.1"/>
    </source>
</evidence>
<feature type="transmembrane region" description="Helical" evidence="6">
    <location>
        <begin position="276"/>
        <end position="293"/>
    </location>
</feature>
<feature type="transmembrane region" description="Helical" evidence="6">
    <location>
        <begin position="74"/>
        <end position="94"/>
    </location>
</feature>
<keyword evidence="4 6" id="KW-1133">Transmembrane helix</keyword>
<feature type="transmembrane region" description="Helical" evidence="6">
    <location>
        <begin position="160"/>
        <end position="182"/>
    </location>
</feature>
<dbReference type="RefSeq" id="WP_109962030.1">
    <property type="nucleotide sequence ID" value="NZ_CP029553.1"/>
</dbReference>
<comment type="subcellular location">
    <subcellularLocation>
        <location evidence="1">Membrane</location>
        <topology evidence="1">Multi-pass membrane protein</topology>
    </subcellularLocation>
</comment>
<feature type="domain" description="EamA" evidence="7">
    <location>
        <begin position="11"/>
        <end position="141"/>
    </location>
</feature>
<proteinExistence type="inferred from homology"/>
<evidence type="ECO:0000313" key="9">
    <source>
        <dbReference type="Proteomes" id="UP000245444"/>
    </source>
</evidence>
<feature type="transmembrane region" description="Helical" evidence="6">
    <location>
        <begin position="251"/>
        <end position="270"/>
    </location>
</feature>
<dbReference type="OrthoDB" id="7818056at2"/>
<feature type="transmembrane region" description="Helical" evidence="6">
    <location>
        <begin position="43"/>
        <end position="62"/>
    </location>
</feature>
<dbReference type="PANTHER" id="PTHR22911:SF6">
    <property type="entry name" value="SOLUTE CARRIER FAMILY 35 MEMBER G1"/>
    <property type="match status" value="1"/>
</dbReference>
<evidence type="ECO:0000256" key="5">
    <source>
        <dbReference type="ARBA" id="ARBA00023136"/>
    </source>
</evidence>
<keyword evidence="9" id="KW-1185">Reference proteome</keyword>
<dbReference type="AlphaFoldDB" id="A0A2U8WTZ6"/>
<sequence>MLPRSTSPASAVLLAALGIGLLSLMDATIKGLSERYGVTGIAFARYAVGTLVMAMVLAALRPGWPSAETWRTNGLRAVLVVVTALCFFHGLSVLPLAEALALSFLSPIFIALFAALLLRERVRPPVWAGLIVGFVGVGIVVAGQIGSGDVGAAGPGRGGASAWGIAAILASALTYALSMVLLRARARHDPVVTIVAIQNAGPAAMLAAPAAWTWAPVAAPDWALLVLVGVLGVAGHLVLSRAYAKAEAARLAAMEYTALLWAIGLGYVAFGEVPGMATLAGAGLILAGSALAARR</sequence>
<accession>A0A2U8WTZ6</accession>
<name>A0A2U8WTZ6_9HYPH</name>
<comment type="similarity">
    <text evidence="2">Belongs to the drug/metabolite transporter (DMT) superfamily. 10 TMS drug/metabolite exporter (DME) (TC 2.A.7.3) family.</text>
</comment>
<dbReference type="EMBL" id="CP029553">
    <property type="protein sequence ID" value="AWN49774.1"/>
    <property type="molecule type" value="Genomic_DNA"/>
</dbReference>
<dbReference type="KEGG" id="mtea:DK419_00375"/>
<dbReference type="Proteomes" id="UP000245444">
    <property type="component" value="Chromosome"/>
</dbReference>
<evidence type="ECO:0000256" key="1">
    <source>
        <dbReference type="ARBA" id="ARBA00004141"/>
    </source>
</evidence>
<evidence type="ECO:0000256" key="6">
    <source>
        <dbReference type="SAM" id="Phobius"/>
    </source>
</evidence>
<dbReference type="SUPFAM" id="SSF103481">
    <property type="entry name" value="Multidrug resistance efflux transporter EmrE"/>
    <property type="match status" value="2"/>
</dbReference>
<feature type="domain" description="EamA" evidence="7">
    <location>
        <begin position="163"/>
        <end position="292"/>
    </location>
</feature>
<organism evidence="8 9">
    <name type="scientific">Methylobacterium terrae</name>
    <dbReference type="NCBI Taxonomy" id="2202827"/>
    <lineage>
        <taxon>Bacteria</taxon>
        <taxon>Pseudomonadati</taxon>
        <taxon>Pseudomonadota</taxon>
        <taxon>Alphaproteobacteria</taxon>
        <taxon>Hyphomicrobiales</taxon>
        <taxon>Methylobacteriaceae</taxon>
        <taxon>Methylobacterium</taxon>
    </lineage>
</organism>